<dbReference type="EMBL" id="JAFHKP010000031">
    <property type="protein sequence ID" value="KAG5472064.1"/>
    <property type="molecule type" value="Genomic_DNA"/>
</dbReference>
<dbReference type="RefSeq" id="XP_067690587.1">
    <property type="nucleotide sequence ID" value="XM_067834484.1"/>
</dbReference>
<feature type="compositionally biased region" description="Low complexity" evidence="1">
    <location>
        <begin position="161"/>
        <end position="181"/>
    </location>
</feature>
<accession>A0A836GEJ6</accession>
<sequence length="704" mass="75055">MQTDSSSLKVESSPKERRHSLVASISASPSSRYAGRAMTAKHQVPAIRQRPAAVTATDTNRVDTTSAITIRKPVPASSSRGFAAQSSLGESRHAVTAARATALVSSHLTATAAHLGASDGCSPTTQPPLKSKAAARARKPVPPSPDHAGVSAAPHTPSNFSRVISSSTSPSPHMLSSPSASARGSRIRYSGTSSPPPSSVSISAPCALYDLHHALQHRLVEDLGWTLHWHLDTETEIKQMELVKALEKTNSPSRKEKDNATRAAPKKTRGTAKEDRTNDSEAAGAHVRPTSDQERASAGGDALSLSDSSAPSPRHSDPNTPQHHQRLDLDGRELPFAAQKSKFGVMNHRFECYICHDLSALARSSASQGPLSKLTRSPFEYRLASLQRWLRKRSNESASDGLLASCLSVETQRYMAYLGLADCWTSLFVTAGLPAVASSAKPACETSPCLPSSLSGAASRLNRVPLSFCALPALCRWKCVTPFRRDRILRESVVHPFPISAVLPRGDSGAPPPQLRSGLEAAKALSATAVMSRSLPPLTFFTIQQRSLLSEQRRSSIWRNQTAALGESCACDVYLVAATGQGTGDVAAAPETVASVWGYVGREDVDSRTPSLPSSPNAPAQQRHGGVNGSTASVTPTKSPSGELFYIARSLENYLRLGVMFGWVYGWQLCFSSAGPPPNSVLWLRFVNNPAYEAALAANKDTAP</sequence>
<feature type="compositionally biased region" description="Low complexity" evidence="1">
    <location>
        <begin position="296"/>
        <end position="313"/>
    </location>
</feature>
<feature type="region of interest" description="Disordered" evidence="1">
    <location>
        <begin position="246"/>
        <end position="326"/>
    </location>
</feature>
<evidence type="ECO:0000256" key="1">
    <source>
        <dbReference type="SAM" id="MobiDB-lite"/>
    </source>
</evidence>
<protein>
    <submittedName>
        <fullName evidence="2">Uncharacterized protein</fullName>
    </submittedName>
</protein>
<feature type="compositionally biased region" description="Basic and acidic residues" evidence="1">
    <location>
        <begin position="246"/>
        <end position="260"/>
    </location>
</feature>
<name>A0A836GEJ6_LEIEN</name>
<feature type="compositionally biased region" description="Low complexity" evidence="1">
    <location>
        <begin position="21"/>
        <end position="34"/>
    </location>
</feature>
<gene>
    <name evidence="2" type="ORF">CUR178_02732</name>
</gene>
<evidence type="ECO:0000313" key="3">
    <source>
        <dbReference type="Proteomes" id="UP000674179"/>
    </source>
</evidence>
<feature type="region of interest" description="Disordered" evidence="1">
    <location>
        <begin position="1"/>
        <end position="59"/>
    </location>
</feature>
<keyword evidence="3" id="KW-1185">Reference proteome</keyword>
<dbReference type="Proteomes" id="UP000674179">
    <property type="component" value="Chromosome 31"/>
</dbReference>
<reference evidence="2 3" key="1">
    <citation type="submission" date="2021-02" db="EMBL/GenBank/DDBJ databases">
        <title>Leishmania (Mundinia) enrietti genome sequencing and assembly.</title>
        <authorList>
            <person name="Almutairi H."/>
            <person name="Gatherer D."/>
        </authorList>
    </citation>
    <scope>NUCLEOTIDE SEQUENCE [LARGE SCALE GENOMIC DNA]</scope>
    <source>
        <strain evidence="2">CUR178</strain>
    </source>
</reference>
<proteinExistence type="predicted"/>
<organism evidence="2 3">
    <name type="scientific">Leishmania enriettii</name>
    <dbReference type="NCBI Taxonomy" id="5663"/>
    <lineage>
        <taxon>Eukaryota</taxon>
        <taxon>Discoba</taxon>
        <taxon>Euglenozoa</taxon>
        <taxon>Kinetoplastea</taxon>
        <taxon>Metakinetoplastina</taxon>
        <taxon>Trypanosomatida</taxon>
        <taxon>Trypanosomatidae</taxon>
        <taxon>Leishmaniinae</taxon>
        <taxon>Leishmania</taxon>
    </lineage>
</organism>
<evidence type="ECO:0000313" key="2">
    <source>
        <dbReference type="EMBL" id="KAG5472064.1"/>
    </source>
</evidence>
<feature type="compositionally biased region" description="Polar residues" evidence="1">
    <location>
        <begin position="608"/>
        <end position="620"/>
    </location>
</feature>
<feature type="compositionally biased region" description="Polar residues" evidence="1">
    <location>
        <begin position="1"/>
        <end position="10"/>
    </location>
</feature>
<feature type="region of interest" description="Disordered" evidence="1">
    <location>
        <begin position="605"/>
        <end position="638"/>
    </location>
</feature>
<comment type="caution">
    <text evidence="2">The sequence shown here is derived from an EMBL/GenBank/DDBJ whole genome shotgun (WGS) entry which is preliminary data.</text>
</comment>
<dbReference type="GeneID" id="94169994"/>
<dbReference type="AlphaFoldDB" id="A0A836GEJ6"/>
<dbReference type="OrthoDB" id="252244at2759"/>
<feature type="region of interest" description="Disordered" evidence="1">
    <location>
        <begin position="116"/>
        <end position="200"/>
    </location>
</feature>
<dbReference type="KEGG" id="lenr:94169994"/>
<feature type="compositionally biased region" description="Polar residues" evidence="1">
    <location>
        <begin position="629"/>
        <end position="638"/>
    </location>
</feature>